<organism evidence="1 2">
    <name type="scientific">Maudiozyma humilis</name>
    <name type="common">Sour dough yeast</name>
    <name type="synonym">Kazachstania humilis</name>
    <dbReference type="NCBI Taxonomy" id="51915"/>
    <lineage>
        <taxon>Eukaryota</taxon>
        <taxon>Fungi</taxon>
        <taxon>Dikarya</taxon>
        <taxon>Ascomycota</taxon>
        <taxon>Saccharomycotina</taxon>
        <taxon>Saccharomycetes</taxon>
        <taxon>Saccharomycetales</taxon>
        <taxon>Saccharomycetaceae</taxon>
        <taxon>Maudiozyma</taxon>
    </lineage>
</organism>
<dbReference type="InterPro" id="IPR006439">
    <property type="entry name" value="HAD-SF_hydro_IA"/>
</dbReference>
<dbReference type="InterPro" id="IPR023198">
    <property type="entry name" value="PGP-like_dom2"/>
</dbReference>
<dbReference type="GO" id="GO:0003850">
    <property type="term" value="F:2-deoxyglucose-6-phosphatase activity"/>
    <property type="evidence" value="ECO:0007669"/>
    <property type="project" value="TreeGrafter"/>
</dbReference>
<accession>A0AAV5RT84</accession>
<dbReference type="AlphaFoldDB" id="A0AAV5RT84"/>
<proteinExistence type="predicted"/>
<dbReference type="Gene3D" id="3.40.50.1000">
    <property type="entry name" value="HAD superfamily/HAD-like"/>
    <property type="match status" value="1"/>
</dbReference>
<name>A0AAV5RT84_MAUHU</name>
<dbReference type="EMBL" id="BTGD01000003">
    <property type="protein sequence ID" value="GMM54527.1"/>
    <property type="molecule type" value="Genomic_DNA"/>
</dbReference>
<evidence type="ECO:0000313" key="2">
    <source>
        <dbReference type="Proteomes" id="UP001377567"/>
    </source>
</evidence>
<dbReference type="SFLD" id="SFLDG01129">
    <property type="entry name" value="C1.5:_HAD__Beta-PGM__Phosphata"/>
    <property type="match status" value="1"/>
</dbReference>
<reference evidence="1 2" key="1">
    <citation type="journal article" date="2023" name="Elife">
        <title>Identification of key yeast species and microbe-microbe interactions impacting larval growth of Drosophila in the wild.</title>
        <authorList>
            <person name="Mure A."/>
            <person name="Sugiura Y."/>
            <person name="Maeda R."/>
            <person name="Honda K."/>
            <person name="Sakurai N."/>
            <person name="Takahashi Y."/>
            <person name="Watada M."/>
            <person name="Katoh T."/>
            <person name="Gotoh A."/>
            <person name="Gotoh Y."/>
            <person name="Taniguchi I."/>
            <person name="Nakamura K."/>
            <person name="Hayashi T."/>
            <person name="Katayama T."/>
            <person name="Uemura T."/>
            <person name="Hattori Y."/>
        </authorList>
    </citation>
    <scope>NUCLEOTIDE SEQUENCE [LARGE SCALE GENOMIC DNA]</scope>
    <source>
        <strain evidence="1 2">KH-74</strain>
    </source>
</reference>
<dbReference type="InterPro" id="IPR051806">
    <property type="entry name" value="HAD-like_SPP"/>
</dbReference>
<keyword evidence="2" id="KW-1185">Reference proteome</keyword>
<dbReference type="NCBIfam" id="TIGR01509">
    <property type="entry name" value="HAD-SF-IA-v3"/>
    <property type="match status" value="1"/>
</dbReference>
<dbReference type="InterPro" id="IPR036412">
    <property type="entry name" value="HAD-like_sf"/>
</dbReference>
<comment type="caution">
    <text evidence="1">The sequence shown here is derived from an EMBL/GenBank/DDBJ whole genome shotgun (WGS) entry which is preliminary data.</text>
</comment>
<dbReference type="CDD" id="cd07527">
    <property type="entry name" value="HAD_ScGPP-like"/>
    <property type="match status" value="1"/>
</dbReference>
<gene>
    <name evidence="1" type="ORF">DAKH74_011430</name>
</gene>
<protein>
    <recommendedName>
        <fullName evidence="3">2-deoxyglucose-6-phosphate phosphatase</fullName>
    </recommendedName>
</protein>
<dbReference type="InterPro" id="IPR023214">
    <property type="entry name" value="HAD_sf"/>
</dbReference>
<evidence type="ECO:0000313" key="1">
    <source>
        <dbReference type="EMBL" id="GMM54527.1"/>
    </source>
</evidence>
<evidence type="ECO:0008006" key="3">
    <source>
        <dbReference type="Google" id="ProtNLM"/>
    </source>
</evidence>
<dbReference type="PANTHER" id="PTHR43481">
    <property type="entry name" value="FRUCTOSE-1-PHOSPHATE PHOSPHATASE"/>
    <property type="match status" value="1"/>
</dbReference>
<dbReference type="SUPFAM" id="SSF56784">
    <property type="entry name" value="HAD-like"/>
    <property type="match status" value="1"/>
</dbReference>
<dbReference type="Gene3D" id="1.10.150.240">
    <property type="entry name" value="Putative phosphatase, domain 2"/>
    <property type="match status" value="1"/>
</dbReference>
<dbReference type="Pfam" id="PF00702">
    <property type="entry name" value="Hydrolase"/>
    <property type="match status" value="1"/>
</dbReference>
<dbReference type="Proteomes" id="UP001377567">
    <property type="component" value="Unassembled WGS sequence"/>
</dbReference>
<dbReference type="PANTHER" id="PTHR43481:SF9">
    <property type="entry name" value="2-DEOXYGLUCOSE-6-PHOSPHATE PHOSPHATASE 1-RELATED"/>
    <property type="match status" value="1"/>
</dbReference>
<dbReference type="SFLD" id="SFLDS00003">
    <property type="entry name" value="Haloacid_Dehalogenase"/>
    <property type="match status" value="1"/>
</dbReference>
<sequence length="314" mass="34313">MTPPYISTNPIIYATVGLWGQVPQTTNSDSSSLAKQSLILQPASTAPNSLQLFFYPVTMSYKIDTEVCLFDLDGTIVSTTVAAESAWTKLCKQYNVDPQELFKVSHGSRTEEMLAKFFPDLDNTDNKGVSALEKDIADNYLETVSLIPGAKDLLLSLDQNSDKNATTHRNFNIEGKRKWAIVTSGTRYIAFSWFKTILKEVGKPDVFITGEDVPEGKPSPLGYATAKEKLATVWGRDNAHTRSVVFEDAPVGIQAGRAMGAKTIGIASSYPAEKLIEAGADFVVKDMTHVKVVKNTEDGCITLEITDPLHARAI</sequence>